<feature type="repeat" description="Solcar" evidence="9">
    <location>
        <begin position="4"/>
        <end position="84"/>
    </location>
</feature>
<evidence type="ECO:0000256" key="3">
    <source>
        <dbReference type="ARBA" id="ARBA00022448"/>
    </source>
</evidence>
<reference evidence="11" key="1">
    <citation type="submission" date="2023-06" db="EMBL/GenBank/DDBJ databases">
        <title>Genome-scale phylogeny and comparative genomics of the fungal order Sordariales.</title>
        <authorList>
            <consortium name="Lawrence Berkeley National Laboratory"/>
            <person name="Hensen N."/>
            <person name="Bonometti L."/>
            <person name="Westerberg I."/>
            <person name="Brannstrom I.O."/>
            <person name="Guillou S."/>
            <person name="Cros-Aarteil S."/>
            <person name="Calhoun S."/>
            <person name="Haridas S."/>
            <person name="Kuo A."/>
            <person name="Mondo S."/>
            <person name="Pangilinan J."/>
            <person name="Riley R."/>
            <person name="Labutti K."/>
            <person name="Andreopoulos B."/>
            <person name="Lipzen A."/>
            <person name="Chen C."/>
            <person name="Yanf M."/>
            <person name="Daum C."/>
            <person name="Ng V."/>
            <person name="Clum A."/>
            <person name="Steindorff A."/>
            <person name="Ohm R."/>
            <person name="Martin F."/>
            <person name="Silar P."/>
            <person name="Natvig D."/>
            <person name="Lalanne C."/>
            <person name="Gautier V."/>
            <person name="Ament-Velasquez S.L."/>
            <person name="Kruys A."/>
            <person name="Hutchinson M.I."/>
            <person name="Powell A.J."/>
            <person name="Barry K."/>
            <person name="Miller A.N."/>
            <person name="Grigoriev I.V."/>
            <person name="Debuchy R."/>
            <person name="Gladieux P."/>
            <person name="Thoren M.H."/>
            <person name="Johannesson H."/>
        </authorList>
    </citation>
    <scope>NUCLEOTIDE SEQUENCE</scope>
    <source>
        <strain evidence="11">PSN4</strain>
    </source>
</reference>
<evidence type="ECO:0000256" key="8">
    <source>
        <dbReference type="ARBA" id="ARBA00023136"/>
    </source>
</evidence>
<dbReference type="Pfam" id="PF00153">
    <property type="entry name" value="Mito_carr"/>
    <property type="match status" value="3"/>
</dbReference>
<name>A0AAJ0BJK1_9PEZI</name>
<dbReference type="EMBL" id="MU839828">
    <property type="protein sequence ID" value="KAK1759145.1"/>
    <property type="molecule type" value="Genomic_DNA"/>
</dbReference>
<keyword evidence="7" id="KW-1133">Transmembrane helix</keyword>
<dbReference type="GO" id="GO:0016020">
    <property type="term" value="C:membrane"/>
    <property type="evidence" value="ECO:0007669"/>
    <property type="project" value="UniProtKB-SubCell"/>
</dbReference>
<protein>
    <submittedName>
        <fullName evidence="11">Mitochondrial carrier domain-containing protein</fullName>
    </submittedName>
</protein>
<feature type="repeat" description="Solcar" evidence="9">
    <location>
        <begin position="94"/>
        <end position="184"/>
    </location>
</feature>
<keyword evidence="6" id="KW-0999">Mitochondrion inner membrane</keyword>
<evidence type="ECO:0000256" key="6">
    <source>
        <dbReference type="ARBA" id="ARBA00022792"/>
    </source>
</evidence>
<keyword evidence="5" id="KW-0677">Repeat</keyword>
<evidence type="ECO:0000256" key="5">
    <source>
        <dbReference type="ARBA" id="ARBA00022737"/>
    </source>
</evidence>
<evidence type="ECO:0000256" key="2">
    <source>
        <dbReference type="ARBA" id="ARBA00006375"/>
    </source>
</evidence>
<sequence>MMDSKHTEVVLAGAVAAFTVDLLVYPLDTIKTRYQSQQYINRSGAASTYRSLYKGLYQGIGSVVIATLPAAGVFFVSYEAAKSGLAAVLPSAIPQPAVHALASGAAELASCAVLTPAEVIKQNAQVLRESGNQGRESTSLRALRMLRSDGRVGRRLWSGYTALAARNLPFTAMHFPMFEFLRARLWEQRDRRRGRNAALLAGSGPISEGRLQAEMRPNEARSDALRGALIEVGAITGAAAATSGSIAALLTTPTDVVKTRMMLAAGGGSASGSASPARRGAGNAFETAKIIFRENGTRGLFRGGALRMAWTALGSGLYLGSYEMAKFWLRRDSFEPGNVTEPGGRDRPPT</sequence>
<accession>A0AAJ0BJK1</accession>
<evidence type="ECO:0000256" key="4">
    <source>
        <dbReference type="ARBA" id="ARBA00022692"/>
    </source>
</evidence>
<keyword evidence="8 9" id="KW-0472">Membrane</keyword>
<dbReference type="InterPro" id="IPR023395">
    <property type="entry name" value="MCP_dom_sf"/>
</dbReference>
<evidence type="ECO:0000256" key="9">
    <source>
        <dbReference type="PROSITE-ProRule" id="PRU00282"/>
    </source>
</evidence>
<dbReference type="SUPFAM" id="SSF103506">
    <property type="entry name" value="Mitochondrial carrier"/>
    <property type="match status" value="1"/>
</dbReference>
<dbReference type="PANTHER" id="PTHR45667">
    <property type="entry name" value="S-ADENOSYLMETHIONINE MITOCHONDRIAL CARRIER PROTEIN"/>
    <property type="match status" value="1"/>
</dbReference>
<evidence type="ECO:0000256" key="1">
    <source>
        <dbReference type="ARBA" id="ARBA00004141"/>
    </source>
</evidence>
<dbReference type="Gene3D" id="1.50.40.10">
    <property type="entry name" value="Mitochondrial carrier domain"/>
    <property type="match status" value="2"/>
</dbReference>
<organism evidence="11 12">
    <name type="scientific">Echria macrotheca</name>
    <dbReference type="NCBI Taxonomy" id="438768"/>
    <lineage>
        <taxon>Eukaryota</taxon>
        <taxon>Fungi</taxon>
        <taxon>Dikarya</taxon>
        <taxon>Ascomycota</taxon>
        <taxon>Pezizomycotina</taxon>
        <taxon>Sordariomycetes</taxon>
        <taxon>Sordariomycetidae</taxon>
        <taxon>Sordariales</taxon>
        <taxon>Schizotheciaceae</taxon>
        <taxon>Echria</taxon>
    </lineage>
</organism>
<keyword evidence="3 10" id="KW-0813">Transport</keyword>
<gene>
    <name evidence="11" type="ORF">QBC47DRAFT_420184</name>
</gene>
<dbReference type="PROSITE" id="PS50920">
    <property type="entry name" value="SOLCAR"/>
    <property type="match status" value="3"/>
</dbReference>
<evidence type="ECO:0000256" key="10">
    <source>
        <dbReference type="RuleBase" id="RU000488"/>
    </source>
</evidence>
<dbReference type="Proteomes" id="UP001239445">
    <property type="component" value="Unassembled WGS sequence"/>
</dbReference>
<dbReference type="InterPro" id="IPR018108">
    <property type="entry name" value="MCP_transmembrane"/>
</dbReference>
<keyword evidence="4 9" id="KW-0812">Transmembrane</keyword>
<evidence type="ECO:0000256" key="7">
    <source>
        <dbReference type="ARBA" id="ARBA00022989"/>
    </source>
</evidence>
<proteinExistence type="inferred from homology"/>
<comment type="similarity">
    <text evidence="2 10">Belongs to the mitochondrial carrier (TC 2.A.29) family.</text>
</comment>
<evidence type="ECO:0000313" key="12">
    <source>
        <dbReference type="Proteomes" id="UP001239445"/>
    </source>
</evidence>
<feature type="repeat" description="Solcar" evidence="9">
    <location>
        <begin position="231"/>
        <end position="328"/>
    </location>
</feature>
<comment type="subcellular location">
    <subcellularLocation>
        <location evidence="1">Membrane</location>
        <topology evidence="1">Multi-pass membrane protein</topology>
    </subcellularLocation>
</comment>
<comment type="caution">
    <text evidence="11">The sequence shown here is derived from an EMBL/GenBank/DDBJ whole genome shotgun (WGS) entry which is preliminary data.</text>
</comment>
<keyword evidence="6" id="KW-0496">Mitochondrion</keyword>
<evidence type="ECO:0000313" key="11">
    <source>
        <dbReference type="EMBL" id="KAK1759145.1"/>
    </source>
</evidence>
<keyword evidence="12" id="KW-1185">Reference proteome</keyword>
<dbReference type="AlphaFoldDB" id="A0AAJ0BJK1"/>